<dbReference type="OrthoDB" id="1405469at2759"/>
<dbReference type="Gene3D" id="3.30.430.20">
    <property type="entry name" value="Gnk2 domain, C-X8-C-X2-C motif"/>
    <property type="match status" value="1"/>
</dbReference>
<keyword evidence="4" id="KW-0677">Repeat</keyword>
<keyword evidence="3" id="KW-0732">Signal</keyword>
<accession>A0A835BER7</accession>
<dbReference type="AlphaFoldDB" id="A0A835BER7"/>
<feature type="domain" description="Gnk2-homologous" evidence="6">
    <location>
        <begin position="197"/>
        <end position="305"/>
    </location>
</feature>
<dbReference type="Proteomes" id="UP000636709">
    <property type="component" value="Unassembled WGS sequence"/>
</dbReference>
<evidence type="ECO:0000256" key="5">
    <source>
        <dbReference type="ARBA" id="ARBA00038515"/>
    </source>
</evidence>
<dbReference type="PANTHER" id="PTHR32411:SF43">
    <property type="entry name" value="CYSTEINE-RICH REPEAT SECRETORY PROTEIN 38"/>
    <property type="match status" value="1"/>
</dbReference>
<evidence type="ECO:0000256" key="2">
    <source>
        <dbReference type="ARBA" id="ARBA00022525"/>
    </source>
</evidence>
<keyword evidence="2" id="KW-0964">Secreted</keyword>
<dbReference type="Pfam" id="PF01657">
    <property type="entry name" value="Stress-antifung"/>
    <property type="match status" value="1"/>
</dbReference>
<dbReference type="GO" id="GO:0005576">
    <property type="term" value="C:extracellular region"/>
    <property type="evidence" value="ECO:0007669"/>
    <property type="project" value="UniProtKB-SubCell"/>
</dbReference>
<dbReference type="InterPro" id="IPR050581">
    <property type="entry name" value="CRR_secretory_protein"/>
</dbReference>
<reference evidence="7" key="1">
    <citation type="submission" date="2020-07" db="EMBL/GenBank/DDBJ databases">
        <title>Genome sequence and genetic diversity analysis of an under-domesticated orphan crop, white fonio (Digitaria exilis).</title>
        <authorList>
            <person name="Bennetzen J.L."/>
            <person name="Chen S."/>
            <person name="Ma X."/>
            <person name="Wang X."/>
            <person name="Yssel A.E.J."/>
            <person name="Chaluvadi S.R."/>
            <person name="Johnson M."/>
            <person name="Gangashetty P."/>
            <person name="Hamidou F."/>
            <person name="Sanogo M.D."/>
            <person name="Zwaenepoel A."/>
            <person name="Wallace J."/>
            <person name="Van De Peer Y."/>
            <person name="Van Deynze A."/>
        </authorList>
    </citation>
    <scope>NUCLEOTIDE SEQUENCE</scope>
    <source>
        <tissue evidence="7">Leaves</tissue>
    </source>
</reference>
<evidence type="ECO:0000259" key="6">
    <source>
        <dbReference type="PROSITE" id="PS51473"/>
    </source>
</evidence>
<evidence type="ECO:0000256" key="1">
    <source>
        <dbReference type="ARBA" id="ARBA00004613"/>
    </source>
</evidence>
<proteinExistence type="inferred from homology"/>
<evidence type="ECO:0000256" key="3">
    <source>
        <dbReference type="ARBA" id="ARBA00022729"/>
    </source>
</evidence>
<dbReference type="CDD" id="cd23509">
    <property type="entry name" value="Gnk2-like"/>
    <property type="match status" value="1"/>
</dbReference>
<name>A0A835BER7_9POAL</name>
<comment type="subcellular location">
    <subcellularLocation>
        <location evidence="1">Secreted</location>
    </subcellularLocation>
</comment>
<gene>
    <name evidence="7" type="ORF">HU200_037378</name>
</gene>
<keyword evidence="8" id="KW-1185">Reference proteome</keyword>
<protein>
    <recommendedName>
        <fullName evidence="6">Gnk2-homologous domain-containing protein</fullName>
    </recommendedName>
</protein>
<dbReference type="PROSITE" id="PS51473">
    <property type="entry name" value="GNK2"/>
    <property type="match status" value="1"/>
</dbReference>
<dbReference type="InterPro" id="IPR038408">
    <property type="entry name" value="GNK2_sf"/>
</dbReference>
<dbReference type="PANTHER" id="PTHR32411">
    <property type="entry name" value="CYSTEINE-RICH REPEAT SECRETORY PROTEIN 38-RELATED"/>
    <property type="match status" value="1"/>
</dbReference>
<sequence>MPCGDTRAAGSGVNHRSTVHQLTSSGSFFPRVPVLSLCFPLANCHHKARFSATDCAAAPRLLVDSATMSSPSRRRLLAVSVVLVLLLPAPGVVGQAPNICGTKGNGPDCSATSASASASNRGAAFEANLLRFQDSLRGMAASNASFLNATFAGGEEQGQTALPSTRCDGRRDMVLLYARCLVRYDDASFFGVADTSPAHRFVVPNPNNFSDAESLGGAREWLAGRMPAAAAQSPARFAFDDEAVVTGNTTTTLYGLAQCTEDLPVEECTRCLASHTSWLGVCCADMDGVRLVGPSCYLRYELMAFQPSVEPLLLQPPPSSAPPQPSAPQSSGKKTYCHYFPECLYHDLDGFCASAACGPDEEDIVRKMVIVGLWCIRMSPSDRPSMSRVVDMLEKTTAAELQLPSDPSPAPRS</sequence>
<dbReference type="EMBL" id="JACEFO010001886">
    <property type="protein sequence ID" value="KAF8695533.1"/>
    <property type="molecule type" value="Genomic_DNA"/>
</dbReference>
<organism evidence="7 8">
    <name type="scientific">Digitaria exilis</name>
    <dbReference type="NCBI Taxonomy" id="1010633"/>
    <lineage>
        <taxon>Eukaryota</taxon>
        <taxon>Viridiplantae</taxon>
        <taxon>Streptophyta</taxon>
        <taxon>Embryophyta</taxon>
        <taxon>Tracheophyta</taxon>
        <taxon>Spermatophyta</taxon>
        <taxon>Magnoliopsida</taxon>
        <taxon>Liliopsida</taxon>
        <taxon>Poales</taxon>
        <taxon>Poaceae</taxon>
        <taxon>PACMAD clade</taxon>
        <taxon>Panicoideae</taxon>
        <taxon>Panicodae</taxon>
        <taxon>Paniceae</taxon>
        <taxon>Anthephorinae</taxon>
        <taxon>Digitaria</taxon>
    </lineage>
</organism>
<comment type="caution">
    <text evidence="7">The sequence shown here is derived from an EMBL/GenBank/DDBJ whole genome shotgun (WGS) entry which is preliminary data.</text>
</comment>
<comment type="similarity">
    <text evidence="5">Belongs to the cysteine-rich repeat secretory protein family.</text>
</comment>
<evidence type="ECO:0000256" key="4">
    <source>
        <dbReference type="ARBA" id="ARBA00022737"/>
    </source>
</evidence>
<dbReference type="InterPro" id="IPR002902">
    <property type="entry name" value="GNK2"/>
</dbReference>
<evidence type="ECO:0000313" key="8">
    <source>
        <dbReference type="Proteomes" id="UP000636709"/>
    </source>
</evidence>
<evidence type="ECO:0000313" key="7">
    <source>
        <dbReference type="EMBL" id="KAF8695533.1"/>
    </source>
</evidence>